<keyword evidence="2" id="KW-1185">Reference proteome</keyword>
<evidence type="ECO:0000313" key="1">
    <source>
        <dbReference type="EMBL" id="AQT68053.1"/>
    </source>
</evidence>
<dbReference type="AlphaFoldDB" id="A0A1U9NJE3"/>
<gene>
    <name evidence="1" type="ORF">STSP2_01208</name>
</gene>
<dbReference type="KEGG" id="alus:STSP2_01208"/>
<name>A0A1U9NJE3_9BACT</name>
<dbReference type="EMBL" id="CP019791">
    <property type="protein sequence ID" value="AQT68053.1"/>
    <property type="molecule type" value="Genomic_DNA"/>
</dbReference>
<proteinExistence type="predicted"/>
<protein>
    <submittedName>
        <fullName evidence="1">Uncharacterized protein</fullName>
    </submittedName>
</protein>
<evidence type="ECO:0000313" key="2">
    <source>
        <dbReference type="Proteomes" id="UP000189674"/>
    </source>
</evidence>
<sequence length="37" mass="3948">MCVYNNKGKKVWTVCPVRSGLGSGTKVVTLGDVTCVF</sequence>
<reference evidence="2" key="1">
    <citation type="submission" date="2017-02" db="EMBL/GenBank/DDBJ databases">
        <title>Comparative genomics and description of representatives of a novel lineage of planctomycetes thriving in anoxic sediments.</title>
        <authorList>
            <person name="Spring S."/>
            <person name="Bunk B."/>
            <person name="Sproer C."/>
        </authorList>
    </citation>
    <scope>NUCLEOTIDE SEQUENCE [LARGE SCALE GENOMIC DNA]</scope>
    <source>
        <strain evidence="2">ST-NAGAB-D1</strain>
    </source>
</reference>
<organism evidence="1 2">
    <name type="scientific">Anaerohalosphaera lusitana</name>
    <dbReference type="NCBI Taxonomy" id="1936003"/>
    <lineage>
        <taxon>Bacteria</taxon>
        <taxon>Pseudomonadati</taxon>
        <taxon>Planctomycetota</taxon>
        <taxon>Phycisphaerae</taxon>
        <taxon>Sedimentisphaerales</taxon>
        <taxon>Anaerohalosphaeraceae</taxon>
        <taxon>Anaerohalosphaera</taxon>
    </lineage>
</organism>
<dbReference type="Proteomes" id="UP000189674">
    <property type="component" value="Chromosome"/>
</dbReference>
<accession>A0A1U9NJE3</accession>